<dbReference type="AlphaFoldDB" id="A0A4Z1GKL1"/>
<dbReference type="EMBL" id="PQXK01000114">
    <property type="protein sequence ID" value="TGO36788.1"/>
    <property type="molecule type" value="Genomic_DNA"/>
</dbReference>
<sequence length="102" mass="11677">MDDIGGRQEEALSIHKNTEEKAQEYQICENRTDDGAFDNSVRVRTQEIQIISLQSDHVFTWASLNFIFGPPKNLKRINCALILPSSPIILTDNLKIIKYKMV</sequence>
<gene>
    <name evidence="1" type="ORF">BHYA_0114g00010</name>
</gene>
<evidence type="ECO:0000313" key="2">
    <source>
        <dbReference type="Proteomes" id="UP000297814"/>
    </source>
</evidence>
<proteinExistence type="predicted"/>
<comment type="caution">
    <text evidence="1">The sequence shown here is derived from an EMBL/GenBank/DDBJ whole genome shotgun (WGS) entry which is preliminary data.</text>
</comment>
<organism evidence="1 2">
    <name type="scientific">Botrytis hyacinthi</name>
    <dbReference type="NCBI Taxonomy" id="278943"/>
    <lineage>
        <taxon>Eukaryota</taxon>
        <taxon>Fungi</taxon>
        <taxon>Dikarya</taxon>
        <taxon>Ascomycota</taxon>
        <taxon>Pezizomycotina</taxon>
        <taxon>Leotiomycetes</taxon>
        <taxon>Helotiales</taxon>
        <taxon>Sclerotiniaceae</taxon>
        <taxon>Botrytis</taxon>
    </lineage>
</organism>
<accession>A0A4Z1GKL1</accession>
<name>A0A4Z1GKL1_9HELO</name>
<keyword evidence="2" id="KW-1185">Reference proteome</keyword>
<dbReference type="Proteomes" id="UP000297814">
    <property type="component" value="Unassembled WGS sequence"/>
</dbReference>
<evidence type="ECO:0000313" key="1">
    <source>
        <dbReference type="EMBL" id="TGO36788.1"/>
    </source>
</evidence>
<reference evidence="1 2" key="1">
    <citation type="submission" date="2017-12" db="EMBL/GenBank/DDBJ databases">
        <title>Comparative genomics of Botrytis spp.</title>
        <authorList>
            <person name="Valero-Jimenez C.A."/>
            <person name="Tapia P."/>
            <person name="Veloso J."/>
            <person name="Silva-Moreno E."/>
            <person name="Staats M."/>
            <person name="Valdes J.H."/>
            <person name="Van Kan J.A.L."/>
        </authorList>
    </citation>
    <scope>NUCLEOTIDE SEQUENCE [LARGE SCALE GENOMIC DNA]</scope>
    <source>
        <strain evidence="1 2">Bh0001</strain>
    </source>
</reference>
<protein>
    <submittedName>
        <fullName evidence="1">Uncharacterized protein</fullName>
    </submittedName>
</protein>